<keyword evidence="10" id="KW-1185">Reference proteome</keyword>
<evidence type="ECO:0000256" key="1">
    <source>
        <dbReference type="ARBA" id="ARBA00004613"/>
    </source>
</evidence>
<dbReference type="InterPro" id="IPR014716">
    <property type="entry name" value="Fibrinogen_a/b/g_C_1"/>
</dbReference>
<sequence>MPAKVTAQLAWLCILTVSLAIYPAWLQKPPKRRTVNSNAQVKTTGCCNEVKELKLQIANLSAMMGELNKKQEGDWVNVVMQAMKLEEITKSLESRLTDVESKYSEMNSQMGIMQLQAAQTVTQTSADAVYDCSSLYQRNYRISGVYKLPPDDFLGSPELEVYCDMETDGGGWTVIQRRKVGLISFNRDWKQYKEGFGNIRGDFWLGNEHIYRLSRRPTVLRVELEDWEGNIRYAQYNHFTLSNELNSYRLFLGNYTGTTGRDSLRYHNNTAFSTKDKDNDKCVDDCAKFRKGGYWYNCCTDSNLNGVYYRKGEHTKNMDGITWYGWYGSTYSLKRVEMKIRAEDFKP</sequence>
<dbReference type="CTD" id="10218"/>
<keyword evidence="2" id="KW-0964">Secreted</keyword>
<dbReference type="GO" id="GO:0007596">
    <property type="term" value="P:blood coagulation"/>
    <property type="evidence" value="ECO:0007669"/>
    <property type="project" value="InterPro"/>
</dbReference>
<gene>
    <name evidence="11" type="primary">ANGPTL7</name>
</gene>
<evidence type="ECO:0000256" key="8">
    <source>
        <dbReference type="SAM" id="SignalP"/>
    </source>
</evidence>
<evidence type="ECO:0000313" key="11">
    <source>
        <dbReference type="RefSeq" id="XP_006016224.1"/>
    </source>
</evidence>
<dbReference type="InParanoid" id="A0A1U7RNP3"/>
<dbReference type="GeneID" id="102371943"/>
<keyword evidence="6" id="KW-0325">Glycoprotein</keyword>
<evidence type="ECO:0000256" key="2">
    <source>
        <dbReference type="ARBA" id="ARBA00022525"/>
    </source>
</evidence>
<dbReference type="NCBIfam" id="NF040941">
    <property type="entry name" value="GGGWT_bact"/>
    <property type="match status" value="1"/>
</dbReference>
<dbReference type="RefSeq" id="XP_006016224.1">
    <property type="nucleotide sequence ID" value="XM_006016162.2"/>
</dbReference>
<feature type="signal peptide" evidence="8">
    <location>
        <begin position="1"/>
        <end position="20"/>
    </location>
</feature>
<dbReference type="SMART" id="SM00186">
    <property type="entry name" value="FBG"/>
    <property type="match status" value="1"/>
</dbReference>
<dbReference type="InterPro" id="IPR036056">
    <property type="entry name" value="Fibrinogen-like_C"/>
</dbReference>
<organism evidence="10 11">
    <name type="scientific">Alligator sinensis</name>
    <name type="common">Chinese alligator</name>
    <dbReference type="NCBI Taxonomy" id="38654"/>
    <lineage>
        <taxon>Eukaryota</taxon>
        <taxon>Metazoa</taxon>
        <taxon>Chordata</taxon>
        <taxon>Craniata</taxon>
        <taxon>Vertebrata</taxon>
        <taxon>Euteleostomi</taxon>
        <taxon>Archelosauria</taxon>
        <taxon>Archosauria</taxon>
        <taxon>Crocodylia</taxon>
        <taxon>Alligatoridae</taxon>
        <taxon>Alligatorinae</taxon>
        <taxon>Alligator</taxon>
    </lineage>
</organism>
<evidence type="ECO:0000259" key="9">
    <source>
        <dbReference type="PROSITE" id="PS51406"/>
    </source>
</evidence>
<evidence type="ECO:0000256" key="6">
    <source>
        <dbReference type="ARBA" id="ARBA00023180"/>
    </source>
</evidence>
<dbReference type="Pfam" id="PF00147">
    <property type="entry name" value="Fibrinogen_C"/>
    <property type="match status" value="1"/>
</dbReference>
<dbReference type="PANTHER" id="PTHR47221">
    <property type="entry name" value="FIBRINOGEN ALPHA CHAIN"/>
    <property type="match status" value="1"/>
</dbReference>
<dbReference type="FunFam" id="3.90.215.10:FF:000001">
    <property type="entry name" value="Tenascin isoform 1"/>
    <property type="match status" value="1"/>
</dbReference>
<dbReference type="OrthoDB" id="9860756at2759"/>
<dbReference type="STRING" id="38654.A0A1U7RNP3"/>
<evidence type="ECO:0000313" key="10">
    <source>
        <dbReference type="Proteomes" id="UP000189705"/>
    </source>
</evidence>
<dbReference type="CDD" id="cd00087">
    <property type="entry name" value="FReD"/>
    <property type="match status" value="1"/>
</dbReference>
<dbReference type="SUPFAM" id="SSF56496">
    <property type="entry name" value="Fibrinogen C-terminal domain-like"/>
    <property type="match status" value="1"/>
</dbReference>
<keyword evidence="3 8" id="KW-0732">Signal</keyword>
<dbReference type="AlphaFoldDB" id="A0A1U7RNP3"/>
<reference evidence="11" key="1">
    <citation type="submission" date="2025-08" db="UniProtKB">
        <authorList>
            <consortium name="RefSeq"/>
        </authorList>
    </citation>
    <scope>IDENTIFICATION</scope>
</reference>
<dbReference type="InterPro" id="IPR037579">
    <property type="entry name" value="FIB_ANG-like"/>
</dbReference>
<dbReference type="FunCoup" id="A0A1U7RNP3">
    <property type="interactions" value="17"/>
</dbReference>
<keyword evidence="5" id="KW-1015">Disulfide bond</keyword>
<dbReference type="PANTHER" id="PTHR47221:SF6">
    <property type="entry name" value="FIBRINOGEN ALPHA CHAIN"/>
    <property type="match status" value="1"/>
</dbReference>
<proteinExistence type="predicted"/>
<dbReference type="GO" id="GO:0005576">
    <property type="term" value="C:extracellular region"/>
    <property type="evidence" value="ECO:0007669"/>
    <property type="project" value="UniProtKB-SubCell"/>
</dbReference>
<feature type="chain" id="PRO_5010540849" evidence="8">
    <location>
        <begin position="21"/>
        <end position="347"/>
    </location>
</feature>
<feature type="domain" description="Fibrinogen C-terminal" evidence="9">
    <location>
        <begin position="123"/>
        <end position="344"/>
    </location>
</feature>
<evidence type="ECO:0000256" key="7">
    <source>
        <dbReference type="SAM" id="Coils"/>
    </source>
</evidence>
<dbReference type="PROSITE" id="PS51406">
    <property type="entry name" value="FIBRINOGEN_C_2"/>
    <property type="match status" value="1"/>
</dbReference>
<evidence type="ECO:0000256" key="5">
    <source>
        <dbReference type="ARBA" id="ARBA00023157"/>
    </source>
</evidence>
<feature type="coiled-coil region" evidence="7">
    <location>
        <begin position="50"/>
        <end position="109"/>
    </location>
</feature>
<dbReference type="InterPro" id="IPR002181">
    <property type="entry name" value="Fibrinogen_a/b/g_C_dom"/>
</dbReference>
<dbReference type="KEGG" id="asn:102371943"/>
<comment type="subcellular location">
    <subcellularLocation>
        <location evidence="1">Secreted</location>
    </subcellularLocation>
</comment>
<evidence type="ECO:0000256" key="3">
    <source>
        <dbReference type="ARBA" id="ARBA00022729"/>
    </source>
</evidence>
<evidence type="ECO:0000256" key="4">
    <source>
        <dbReference type="ARBA" id="ARBA00023054"/>
    </source>
</evidence>
<name>A0A1U7RNP3_ALLSI</name>
<accession>A0A1U7RNP3</accession>
<protein>
    <submittedName>
        <fullName evidence="11">Angiopoietin-related protein 7</fullName>
    </submittedName>
</protein>
<dbReference type="Gene3D" id="3.90.215.10">
    <property type="entry name" value="Gamma Fibrinogen, chain A, domain 1"/>
    <property type="match status" value="1"/>
</dbReference>
<keyword evidence="4 7" id="KW-0175">Coiled coil</keyword>
<dbReference type="Proteomes" id="UP000189705">
    <property type="component" value="Unplaced"/>
</dbReference>
<dbReference type="eggNOG" id="KOG2579">
    <property type="taxonomic scope" value="Eukaryota"/>
</dbReference>